<dbReference type="RefSeq" id="WP_146455495.1">
    <property type="nucleotide sequence ID" value="NZ_SJPW01000002.1"/>
</dbReference>
<keyword evidence="1" id="KW-1133">Transmembrane helix</keyword>
<accession>A0A5C6FG03</accession>
<evidence type="ECO:0000313" key="2">
    <source>
        <dbReference type="EMBL" id="TWU58531.1"/>
    </source>
</evidence>
<keyword evidence="3" id="KW-1185">Reference proteome</keyword>
<dbReference type="Proteomes" id="UP000318288">
    <property type="component" value="Unassembled WGS sequence"/>
</dbReference>
<evidence type="ECO:0000313" key="3">
    <source>
        <dbReference type="Proteomes" id="UP000318288"/>
    </source>
</evidence>
<keyword evidence="1" id="KW-0812">Transmembrane</keyword>
<name>A0A5C6FG03_9BACT</name>
<feature type="transmembrane region" description="Helical" evidence="1">
    <location>
        <begin position="27"/>
        <end position="48"/>
    </location>
</feature>
<dbReference type="AlphaFoldDB" id="A0A5C6FG03"/>
<protein>
    <submittedName>
        <fullName evidence="2">Uncharacterized protein</fullName>
    </submittedName>
</protein>
<reference evidence="2 3" key="1">
    <citation type="submission" date="2019-02" db="EMBL/GenBank/DDBJ databases">
        <title>Deep-cultivation of Planctomycetes and their phenomic and genomic characterization uncovers novel biology.</title>
        <authorList>
            <person name="Wiegand S."/>
            <person name="Jogler M."/>
            <person name="Boedeker C."/>
            <person name="Pinto D."/>
            <person name="Vollmers J."/>
            <person name="Rivas-Marin E."/>
            <person name="Kohn T."/>
            <person name="Peeters S.H."/>
            <person name="Heuer A."/>
            <person name="Rast P."/>
            <person name="Oberbeckmann S."/>
            <person name="Bunk B."/>
            <person name="Jeske O."/>
            <person name="Meyerdierks A."/>
            <person name="Storesund J.E."/>
            <person name="Kallscheuer N."/>
            <person name="Luecker S."/>
            <person name="Lage O.M."/>
            <person name="Pohl T."/>
            <person name="Merkel B.J."/>
            <person name="Hornburger P."/>
            <person name="Mueller R.-W."/>
            <person name="Bruemmer F."/>
            <person name="Labrenz M."/>
            <person name="Spormann A.M."/>
            <person name="Op Den Camp H."/>
            <person name="Overmann J."/>
            <person name="Amann R."/>
            <person name="Jetten M.S.M."/>
            <person name="Mascher T."/>
            <person name="Medema M.H."/>
            <person name="Devos D.P."/>
            <person name="Kaster A.-K."/>
            <person name="Ovreas L."/>
            <person name="Rohde M."/>
            <person name="Galperin M.Y."/>
            <person name="Jogler C."/>
        </authorList>
    </citation>
    <scope>NUCLEOTIDE SEQUENCE [LARGE SCALE GENOMIC DNA]</scope>
    <source>
        <strain evidence="2 3">Poly51</strain>
    </source>
</reference>
<organism evidence="2 3">
    <name type="scientific">Rubripirellula tenax</name>
    <dbReference type="NCBI Taxonomy" id="2528015"/>
    <lineage>
        <taxon>Bacteria</taxon>
        <taxon>Pseudomonadati</taxon>
        <taxon>Planctomycetota</taxon>
        <taxon>Planctomycetia</taxon>
        <taxon>Pirellulales</taxon>
        <taxon>Pirellulaceae</taxon>
        <taxon>Rubripirellula</taxon>
    </lineage>
</organism>
<sequence>MKVALVITGLLAGLALAAPVLVVVGYFFRIIPRLVLTFAPTVFVYSVLTALIRCVLPIESSIKSSAVGLEVAILLGWLVM</sequence>
<dbReference type="EMBL" id="SJPW01000002">
    <property type="protein sequence ID" value="TWU58531.1"/>
    <property type="molecule type" value="Genomic_DNA"/>
</dbReference>
<gene>
    <name evidence="2" type="ORF">Poly51_13100</name>
</gene>
<proteinExistence type="predicted"/>
<comment type="caution">
    <text evidence="2">The sequence shown here is derived from an EMBL/GenBank/DDBJ whole genome shotgun (WGS) entry which is preliminary data.</text>
</comment>
<evidence type="ECO:0000256" key="1">
    <source>
        <dbReference type="SAM" id="Phobius"/>
    </source>
</evidence>
<keyword evidence="1" id="KW-0472">Membrane</keyword>